<proteinExistence type="predicted"/>
<reference evidence="1 2" key="1">
    <citation type="submission" date="2021-01" db="EMBL/GenBank/DDBJ databases">
        <title>Whole genome shotgun sequence of Planobispora siamensis NBRC 107568.</title>
        <authorList>
            <person name="Komaki H."/>
            <person name="Tamura T."/>
        </authorList>
    </citation>
    <scope>NUCLEOTIDE SEQUENCE [LARGE SCALE GENOMIC DNA]</scope>
    <source>
        <strain evidence="1 2">NBRC 107568</strain>
    </source>
</reference>
<comment type="caution">
    <text evidence="1">The sequence shown here is derived from an EMBL/GenBank/DDBJ whole genome shotgun (WGS) entry which is preliminary data.</text>
</comment>
<name>A0A8J3SDM8_9ACTN</name>
<dbReference type="Proteomes" id="UP000619788">
    <property type="component" value="Unassembled WGS sequence"/>
</dbReference>
<organism evidence="1 2">
    <name type="scientific">Planobispora siamensis</name>
    <dbReference type="NCBI Taxonomy" id="936338"/>
    <lineage>
        <taxon>Bacteria</taxon>
        <taxon>Bacillati</taxon>
        <taxon>Actinomycetota</taxon>
        <taxon>Actinomycetes</taxon>
        <taxon>Streptosporangiales</taxon>
        <taxon>Streptosporangiaceae</taxon>
        <taxon>Planobispora</taxon>
    </lineage>
</organism>
<evidence type="ECO:0000313" key="2">
    <source>
        <dbReference type="Proteomes" id="UP000619788"/>
    </source>
</evidence>
<gene>
    <name evidence="1" type="ORF">Psi01_18300</name>
</gene>
<keyword evidence="2" id="KW-1185">Reference proteome</keyword>
<protein>
    <submittedName>
        <fullName evidence="1">Uncharacterized protein</fullName>
    </submittedName>
</protein>
<accession>A0A8J3SDM8</accession>
<sequence length="166" mass="17665">MPYILLRGRVPRLLGNGVPGLLRGGVSEIPLVGGHGRGSRVLRGGVLRGRGLGSRVLGHGVLRTCVLRSRVLGGRVLGGRVLGGGVLRTCVLGSRVLGGGVPLWRAGAVTRGRLLLERRLGRRRVPQAGRRRLLGRHRPVLAGSEPVAGALPLGRRRRGHFLLPSW</sequence>
<evidence type="ECO:0000313" key="1">
    <source>
        <dbReference type="EMBL" id="GIH91200.1"/>
    </source>
</evidence>
<dbReference type="AlphaFoldDB" id="A0A8J3SDM8"/>
<dbReference type="EMBL" id="BOOJ01000018">
    <property type="protein sequence ID" value="GIH91200.1"/>
    <property type="molecule type" value="Genomic_DNA"/>
</dbReference>